<dbReference type="AlphaFoldDB" id="A0A5M6J0B7"/>
<gene>
    <name evidence="5" type="ORF">F1189_02240</name>
</gene>
<dbReference type="RefSeq" id="WP_150038935.1">
    <property type="nucleotide sequence ID" value="NZ_OW485601.1"/>
</dbReference>
<feature type="transmembrane region" description="Helical" evidence="4">
    <location>
        <begin position="6"/>
        <end position="25"/>
    </location>
</feature>
<dbReference type="PANTHER" id="PTHR43630:SF1">
    <property type="entry name" value="POLY-BETA-1,6-N-ACETYL-D-GLUCOSAMINE SYNTHASE"/>
    <property type="match status" value="1"/>
</dbReference>
<keyword evidence="6" id="KW-1185">Reference proteome</keyword>
<proteinExistence type="inferred from homology"/>
<keyword evidence="4" id="KW-0472">Membrane</keyword>
<feature type="transmembrane region" description="Helical" evidence="4">
    <location>
        <begin position="295"/>
        <end position="328"/>
    </location>
</feature>
<evidence type="ECO:0000313" key="6">
    <source>
        <dbReference type="Proteomes" id="UP000325255"/>
    </source>
</evidence>
<dbReference type="GO" id="GO:0016757">
    <property type="term" value="F:glycosyltransferase activity"/>
    <property type="evidence" value="ECO:0007669"/>
    <property type="project" value="UniProtKB-KW"/>
</dbReference>
<evidence type="ECO:0000313" key="5">
    <source>
        <dbReference type="EMBL" id="KAA5614046.1"/>
    </source>
</evidence>
<dbReference type="PANTHER" id="PTHR43630">
    <property type="entry name" value="POLY-BETA-1,6-N-ACETYL-D-GLUCOSAMINE SYNTHASE"/>
    <property type="match status" value="1"/>
</dbReference>
<dbReference type="EMBL" id="VWPK01000003">
    <property type="protein sequence ID" value="KAA5614046.1"/>
    <property type="molecule type" value="Genomic_DNA"/>
</dbReference>
<sequence>MTTALSTVLLVAGFLLLTMILLLALEVIAASMAGEEPLAPAEISPHAPRIAVLVPAHDEGRRIVPLLSDLRVSCPASARVLVVADNCTDDTAAIARAEGAEVIERHDPGQRGKGFALAFGVAHLALTPPDIVVIIDADCRVRPGTVAMLATICAGTNRPVQSVDSMIGEDPTSASQRVAEFAWHLNTYVRSLGLARCGWPVRLMGTGMAIPWTALKEIDLATGNVVEDLSLSLDLTELGYPPLFCRSAVVESAFPSSVQGMRTQRQRWELGALRTAMQEGPIRLWRAARRRDLGLFVLSLDLMIPPLVLLVSATAALACAGLVLGLFWARWWSAIVPAAGMALLAAILVLAYFRFGRGTLRLRDLGGLLSFALDKVAIYRTGFGSIQTWVRTDRS</sequence>
<dbReference type="CDD" id="cd06438">
    <property type="entry name" value="EpsO_like"/>
    <property type="match status" value="1"/>
</dbReference>
<dbReference type="OrthoDB" id="9806525at2"/>
<evidence type="ECO:0000256" key="3">
    <source>
        <dbReference type="ARBA" id="ARBA00022679"/>
    </source>
</evidence>
<evidence type="ECO:0000256" key="2">
    <source>
        <dbReference type="ARBA" id="ARBA00022676"/>
    </source>
</evidence>
<dbReference type="SUPFAM" id="SSF53448">
    <property type="entry name" value="Nucleotide-diphospho-sugar transferases"/>
    <property type="match status" value="1"/>
</dbReference>
<evidence type="ECO:0000256" key="1">
    <source>
        <dbReference type="ARBA" id="ARBA00006739"/>
    </source>
</evidence>
<name>A0A5M6J0B7_9PROT</name>
<comment type="caution">
    <text evidence="5">The sequence shown here is derived from an EMBL/GenBank/DDBJ whole genome shotgun (WGS) entry which is preliminary data.</text>
</comment>
<accession>A0A5M6J0B7</accession>
<keyword evidence="4" id="KW-0812">Transmembrane</keyword>
<organism evidence="5 6">
    <name type="scientific">Rhodovastum atsumiense</name>
    <dbReference type="NCBI Taxonomy" id="504468"/>
    <lineage>
        <taxon>Bacteria</taxon>
        <taxon>Pseudomonadati</taxon>
        <taxon>Pseudomonadota</taxon>
        <taxon>Alphaproteobacteria</taxon>
        <taxon>Acetobacterales</taxon>
        <taxon>Acetobacteraceae</taxon>
        <taxon>Rhodovastum</taxon>
    </lineage>
</organism>
<protein>
    <submittedName>
        <fullName evidence="5">Glycosyltransferase</fullName>
    </submittedName>
</protein>
<keyword evidence="4" id="KW-1133">Transmembrane helix</keyword>
<keyword evidence="2" id="KW-0328">Glycosyltransferase</keyword>
<dbReference type="InterPro" id="IPR029044">
    <property type="entry name" value="Nucleotide-diphossugar_trans"/>
</dbReference>
<dbReference type="Pfam" id="PF13641">
    <property type="entry name" value="Glyco_tranf_2_3"/>
    <property type="match status" value="1"/>
</dbReference>
<feature type="transmembrane region" description="Helical" evidence="4">
    <location>
        <begin position="334"/>
        <end position="353"/>
    </location>
</feature>
<dbReference type="Proteomes" id="UP000325255">
    <property type="component" value="Unassembled WGS sequence"/>
</dbReference>
<reference evidence="5 6" key="1">
    <citation type="submission" date="2019-09" db="EMBL/GenBank/DDBJ databases">
        <title>Genome sequence of Rhodovastum atsumiense, a diverse member of the Acetobacteraceae family of non-sulfur purple photosynthetic bacteria.</title>
        <authorList>
            <person name="Meyer T."/>
            <person name="Kyndt J."/>
        </authorList>
    </citation>
    <scope>NUCLEOTIDE SEQUENCE [LARGE SCALE GENOMIC DNA]</scope>
    <source>
        <strain evidence="5 6">DSM 21279</strain>
    </source>
</reference>
<keyword evidence="3 5" id="KW-0808">Transferase</keyword>
<dbReference type="Gene3D" id="3.90.550.10">
    <property type="entry name" value="Spore Coat Polysaccharide Biosynthesis Protein SpsA, Chain A"/>
    <property type="match status" value="1"/>
</dbReference>
<evidence type="ECO:0000256" key="4">
    <source>
        <dbReference type="SAM" id="Phobius"/>
    </source>
</evidence>
<comment type="similarity">
    <text evidence="1">Belongs to the glycosyltransferase 2 family.</text>
</comment>